<dbReference type="InParanoid" id="A0A0D0DWD0"/>
<accession>A0A0D0DWD0</accession>
<sequence>MWALNCWVTSCYRGPGQLSTQIRSAARLRDQGPGRRASDPQPSIPQRDVGSRTVSSWPGSRSGVPDSTLEQSAKDMFRDFNAVSSFCQGSVRGV</sequence>
<protein>
    <submittedName>
        <fullName evidence="2">Uncharacterized protein</fullName>
    </submittedName>
</protein>
<dbReference type="Proteomes" id="UP000054538">
    <property type="component" value="Unassembled WGS sequence"/>
</dbReference>
<keyword evidence="3" id="KW-1185">Reference proteome</keyword>
<proteinExistence type="predicted"/>
<evidence type="ECO:0000256" key="1">
    <source>
        <dbReference type="SAM" id="MobiDB-lite"/>
    </source>
</evidence>
<dbReference type="EMBL" id="KN824854">
    <property type="protein sequence ID" value="KIK99628.1"/>
    <property type="molecule type" value="Genomic_DNA"/>
</dbReference>
<evidence type="ECO:0000313" key="2">
    <source>
        <dbReference type="EMBL" id="KIK99628.1"/>
    </source>
</evidence>
<dbReference type="HOGENOM" id="CLU_2386837_0_0_1"/>
<evidence type="ECO:0000313" key="3">
    <source>
        <dbReference type="Proteomes" id="UP000054538"/>
    </source>
</evidence>
<name>A0A0D0DWD0_9AGAM</name>
<organism evidence="2 3">
    <name type="scientific">Paxillus rubicundulus Ve08.2h10</name>
    <dbReference type="NCBI Taxonomy" id="930991"/>
    <lineage>
        <taxon>Eukaryota</taxon>
        <taxon>Fungi</taxon>
        <taxon>Dikarya</taxon>
        <taxon>Basidiomycota</taxon>
        <taxon>Agaricomycotina</taxon>
        <taxon>Agaricomycetes</taxon>
        <taxon>Agaricomycetidae</taxon>
        <taxon>Boletales</taxon>
        <taxon>Paxilineae</taxon>
        <taxon>Paxillaceae</taxon>
        <taxon>Paxillus</taxon>
    </lineage>
</organism>
<dbReference type="AlphaFoldDB" id="A0A0D0DWD0"/>
<reference evidence="3" key="2">
    <citation type="submission" date="2015-01" db="EMBL/GenBank/DDBJ databases">
        <title>Evolutionary Origins and Diversification of the Mycorrhizal Mutualists.</title>
        <authorList>
            <consortium name="DOE Joint Genome Institute"/>
            <consortium name="Mycorrhizal Genomics Consortium"/>
            <person name="Kohler A."/>
            <person name="Kuo A."/>
            <person name="Nagy L.G."/>
            <person name="Floudas D."/>
            <person name="Copeland A."/>
            <person name="Barry K.W."/>
            <person name="Cichocki N."/>
            <person name="Veneault-Fourrey C."/>
            <person name="LaButti K."/>
            <person name="Lindquist E.A."/>
            <person name="Lipzen A."/>
            <person name="Lundell T."/>
            <person name="Morin E."/>
            <person name="Murat C."/>
            <person name="Riley R."/>
            <person name="Ohm R."/>
            <person name="Sun H."/>
            <person name="Tunlid A."/>
            <person name="Henrissat B."/>
            <person name="Grigoriev I.V."/>
            <person name="Hibbett D.S."/>
            <person name="Martin F."/>
        </authorList>
    </citation>
    <scope>NUCLEOTIDE SEQUENCE [LARGE SCALE GENOMIC DNA]</scope>
    <source>
        <strain evidence="3">Ve08.2h10</strain>
    </source>
</reference>
<feature type="region of interest" description="Disordered" evidence="1">
    <location>
        <begin position="27"/>
        <end position="70"/>
    </location>
</feature>
<reference evidence="2 3" key="1">
    <citation type="submission" date="2014-04" db="EMBL/GenBank/DDBJ databases">
        <authorList>
            <consortium name="DOE Joint Genome Institute"/>
            <person name="Kuo A."/>
            <person name="Kohler A."/>
            <person name="Jargeat P."/>
            <person name="Nagy L.G."/>
            <person name="Floudas D."/>
            <person name="Copeland A."/>
            <person name="Barry K.W."/>
            <person name="Cichocki N."/>
            <person name="Veneault-Fourrey C."/>
            <person name="LaButti K."/>
            <person name="Lindquist E.A."/>
            <person name="Lipzen A."/>
            <person name="Lundell T."/>
            <person name="Morin E."/>
            <person name="Murat C."/>
            <person name="Sun H."/>
            <person name="Tunlid A."/>
            <person name="Henrissat B."/>
            <person name="Grigoriev I.V."/>
            <person name="Hibbett D.S."/>
            <person name="Martin F."/>
            <person name="Nordberg H.P."/>
            <person name="Cantor M.N."/>
            <person name="Hua S.X."/>
        </authorList>
    </citation>
    <scope>NUCLEOTIDE SEQUENCE [LARGE SCALE GENOMIC DNA]</scope>
    <source>
        <strain evidence="2 3">Ve08.2h10</strain>
    </source>
</reference>
<gene>
    <name evidence="2" type="ORF">PAXRUDRAFT_822545</name>
</gene>
<feature type="compositionally biased region" description="Basic and acidic residues" evidence="1">
    <location>
        <begin position="27"/>
        <end position="38"/>
    </location>
</feature>